<proteinExistence type="predicted"/>
<evidence type="ECO:0000313" key="2">
    <source>
        <dbReference type="Proteomes" id="UP000190852"/>
    </source>
</evidence>
<keyword evidence="2" id="KW-1185">Reference proteome</keyword>
<sequence>MNEKKEYRLTTRFPKKTMDFIDYVSKTTNKPKAEIVRTMIEDYINDNPQLKEIYEQ</sequence>
<dbReference type="RefSeq" id="WP_176134029.1">
    <property type="nucleotide sequence ID" value="NZ_FUYQ01000006.1"/>
</dbReference>
<accession>A0A1T5B830</accession>
<reference evidence="2" key="1">
    <citation type="submission" date="2017-02" db="EMBL/GenBank/DDBJ databases">
        <authorList>
            <person name="Varghese N."/>
            <person name="Submissions S."/>
        </authorList>
    </citation>
    <scope>NUCLEOTIDE SEQUENCE [LARGE SCALE GENOMIC DNA]</scope>
    <source>
        <strain evidence="2">DSM 24967</strain>
    </source>
</reference>
<dbReference type="Proteomes" id="UP000190852">
    <property type="component" value="Unassembled WGS sequence"/>
</dbReference>
<protein>
    <recommendedName>
        <fullName evidence="3">Ribbon-helix-helix protein, copG family</fullName>
    </recommendedName>
</protein>
<name>A0A1T5B830_9BACT</name>
<organism evidence="1 2">
    <name type="scientific">Parabacteroides chartae</name>
    <dbReference type="NCBI Taxonomy" id="1037355"/>
    <lineage>
        <taxon>Bacteria</taxon>
        <taxon>Pseudomonadati</taxon>
        <taxon>Bacteroidota</taxon>
        <taxon>Bacteroidia</taxon>
        <taxon>Bacteroidales</taxon>
        <taxon>Tannerellaceae</taxon>
        <taxon>Parabacteroides</taxon>
    </lineage>
</organism>
<evidence type="ECO:0000313" key="1">
    <source>
        <dbReference type="EMBL" id="SKB43325.1"/>
    </source>
</evidence>
<evidence type="ECO:0008006" key="3">
    <source>
        <dbReference type="Google" id="ProtNLM"/>
    </source>
</evidence>
<dbReference type="EMBL" id="FUYQ01000006">
    <property type="protein sequence ID" value="SKB43325.1"/>
    <property type="molecule type" value="Genomic_DNA"/>
</dbReference>
<gene>
    <name evidence="1" type="ORF">SAMN05660349_01129</name>
</gene>
<dbReference type="AlphaFoldDB" id="A0A1T5B830"/>